<protein>
    <submittedName>
        <fullName evidence="1">Uncharacterized protein</fullName>
    </submittedName>
</protein>
<proteinExistence type="predicted"/>
<gene>
    <name evidence="1" type="ORF">AVDCRST_MAG45-116</name>
</gene>
<name>A0A6J4RS77_9ACTN</name>
<feature type="non-terminal residue" evidence="1">
    <location>
        <position position="37"/>
    </location>
</feature>
<evidence type="ECO:0000313" key="1">
    <source>
        <dbReference type="EMBL" id="CAA9480292.1"/>
    </source>
</evidence>
<dbReference type="EMBL" id="CADCVU010000011">
    <property type="protein sequence ID" value="CAA9480292.1"/>
    <property type="molecule type" value="Genomic_DNA"/>
</dbReference>
<sequence length="37" mass="4342">GHDTTRKLRIGHRLRARVRRAALHLQRGRLRRACRAG</sequence>
<organism evidence="1">
    <name type="scientific">uncultured Solirubrobacterales bacterium</name>
    <dbReference type="NCBI Taxonomy" id="768556"/>
    <lineage>
        <taxon>Bacteria</taxon>
        <taxon>Bacillati</taxon>
        <taxon>Actinomycetota</taxon>
        <taxon>Thermoleophilia</taxon>
        <taxon>Solirubrobacterales</taxon>
        <taxon>environmental samples</taxon>
    </lineage>
</organism>
<feature type="non-terminal residue" evidence="1">
    <location>
        <position position="1"/>
    </location>
</feature>
<reference evidence="1" key="1">
    <citation type="submission" date="2020-02" db="EMBL/GenBank/DDBJ databases">
        <authorList>
            <person name="Meier V. D."/>
        </authorList>
    </citation>
    <scope>NUCLEOTIDE SEQUENCE</scope>
    <source>
        <strain evidence="1">AVDCRST_MAG45</strain>
    </source>
</reference>
<dbReference type="AlphaFoldDB" id="A0A6J4RS77"/>
<accession>A0A6J4RS77</accession>